<feature type="compositionally biased region" description="Basic and acidic residues" evidence="1">
    <location>
        <begin position="160"/>
        <end position="178"/>
    </location>
</feature>
<evidence type="ECO:0000313" key="3">
    <source>
        <dbReference type="Proteomes" id="UP000799536"/>
    </source>
</evidence>
<sequence length="190" mass="21960">MMELLTCFMSCFGFRQQAEDHNNNNFDEESALLTSCTSTNDAQISPPIGFESFPSPSPFLWGQASSQAAPVNERLPLNQHDEFGKNNKNLNTDTASDSELEDHASDPTFYVNSVLWKPKKRKKEKAVPDLDEEYDTSDELQRHSEFLRRVKKMDSVAAERAWDEERKRRQKWASDRRKSLVERRIDNDGL</sequence>
<proteinExistence type="predicted"/>
<evidence type="ECO:0000256" key="1">
    <source>
        <dbReference type="SAM" id="MobiDB-lite"/>
    </source>
</evidence>
<dbReference type="OrthoDB" id="3919618at2759"/>
<feature type="region of interest" description="Disordered" evidence="1">
    <location>
        <begin position="158"/>
        <end position="178"/>
    </location>
</feature>
<keyword evidence="3" id="KW-1185">Reference proteome</keyword>
<evidence type="ECO:0000313" key="2">
    <source>
        <dbReference type="EMBL" id="KAF2204294.1"/>
    </source>
</evidence>
<dbReference type="AlphaFoldDB" id="A0A9P4MSL4"/>
<name>A0A9P4MSL4_9PLEO</name>
<organism evidence="2 3">
    <name type="scientific">Delitschia confertaspora ATCC 74209</name>
    <dbReference type="NCBI Taxonomy" id="1513339"/>
    <lineage>
        <taxon>Eukaryota</taxon>
        <taxon>Fungi</taxon>
        <taxon>Dikarya</taxon>
        <taxon>Ascomycota</taxon>
        <taxon>Pezizomycotina</taxon>
        <taxon>Dothideomycetes</taxon>
        <taxon>Pleosporomycetidae</taxon>
        <taxon>Pleosporales</taxon>
        <taxon>Delitschiaceae</taxon>
        <taxon>Delitschia</taxon>
    </lineage>
</organism>
<feature type="region of interest" description="Disordered" evidence="1">
    <location>
        <begin position="78"/>
        <end position="104"/>
    </location>
</feature>
<reference evidence="2" key="1">
    <citation type="journal article" date="2020" name="Stud. Mycol.">
        <title>101 Dothideomycetes genomes: a test case for predicting lifestyles and emergence of pathogens.</title>
        <authorList>
            <person name="Haridas S."/>
            <person name="Albert R."/>
            <person name="Binder M."/>
            <person name="Bloem J."/>
            <person name="Labutti K."/>
            <person name="Salamov A."/>
            <person name="Andreopoulos B."/>
            <person name="Baker S."/>
            <person name="Barry K."/>
            <person name="Bills G."/>
            <person name="Bluhm B."/>
            <person name="Cannon C."/>
            <person name="Castanera R."/>
            <person name="Culley D."/>
            <person name="Daum C."/>
            <person name="Ezra D."/>
            <person name="Gonzalez J."/>
            <person name="Henrissat B."/>
            <person name="Kuo A."/>
            <person name="Liang C."/>
            <person name="Lipzen A."/>
            <person name="Lutzoni F."/>
            <person name="Magnuson J."/>
            <person name="Mondo S."/>
            <person name="Nolan M."/>
            <person name="Ohm R."/>
            <person name="Pangilinan J."/>
            <person name="Park H.-J."/>
            <person name="Ramirez L."/>
            <person name="Alfaro M."/>
            <person name="Sun H."/>
            <person name="Tritt A."/>
            <person name="Yoshinaga Y."/>
            <person name="Zwiers L.-H."/>
            <person name="Turgeon B."/>
            <person name="Goodwin S."/>
            <person name="Spatafora J."/>
            <person name="Crous P."/>
            <person name="Grigoriev I."/>
        </authorList>
    </citation>
    <scope>NUCLEOTIDE SEQUENCE</scope>
    <source>
        <strain evidence="2">ATCC 74209</strain>
    </source>
</reference>
<gene>
    <name evidence="2" type="ORF">GQ43DRAFT_478367</name>
</gene>
<dbReference type="Proteomes" id="UP000799536">
    <property type="component" value="Unassembled WGS sequence"/>
</dbReference>
<protein>
    <submittedName>
        <fullName evidence="2">Uncharacterized protein</fullName>
    </submittedName>
</protein>
<comment type="caution">
    <text evidence="2">The sequence shown here is derived from an EMBL/GenBank/DDBJ whole genome shotgun (WGS) entry which is preliminary data.</text>
</comment>
<feature type="compositionally biased region" description="Polar residues" evidence="1">
    <location>
        <begin position="86"/>
        <end position="97"/>
    </location>
</feature>
<accession>A0A9P4MSL4</accession>
<dbReference type="EMBL" id="ML993880">
    <property type="protein sequence ID" value="KAF2204294.1"/>
    <property type="molecule type" value="Genomic_DNA"/>
</dbReference>